<accession>A0ABY5PYF7</accession>
<sequence>MTERDAALAAAVRAADAERVRDLLDAGACPDSAAEDGLPVLCGAVETYAYGVAELLVEAGADPDRRLPDGTTPLLRAIEGGSPAVFEAVLGSEPRLRLAPERREELLEVARGWYEEGGAGRLRRLTRDPGPVRAQAVREGESNTLTEYSLGGRRVRDGHGGILTGLEWAFRILTPPAELVARAVRHGDPEHADWWASEWTLTVRRSAETWAETVAFHRHPDPLPRLFVLDVLGMHALTDGLTQHAAWYERERLQLLGTWVEVEDDPVVLPRLLRALADEDFPGAEAEAVGLRHAGHADARVRREVPGLFDRPLTPRAAGAVRNLCRDPDAGVRAAAVEVLAREGMPAEGRPLLLALLDDAEAQVARRAAYATAWSADPSPEITEALVRLLDAEDQDVRLSAAYGLALRDDPRTVGAYTRVGRLDRPEFEHDPRADGLWRWKLRNAPSG</sequence>
<dbReference type="InterPro" id="IPR016024">
    <property type="entry name" value="ARM-type_fold"/>
</dbReference>
<dbReference type="Gene3D" id="1.25.10.10">
    <property type="entry name" value="Leucine-rich Repeat Variant"/>
    <property type="match status" value="1"/>
</dbReference>
<reference evidence="1" key="1">
    <citation type="submission" date="2022-08" db="EMBL/GenBank/DDBJ databases">
        <authorList>
            <person name="Tian L."/>
        </authorList>
    </citation>
    <scope>NUCLEOTIDE SEQUENCE</scope>
    <source>
        <strain evidence="1">CM253</strain>
    </source>
</reference>
<organism evidence="1 2">
    <name type="scientific">Streptomyces yangpuensis</name>
    <dbReference type="NCBI Taxonomy" id="1648182"/>
    <lineage>
        <taxon>Bacteria</taxon>
        <taxon>Bacillati</taxon>
        <taxon>Actinomycetota</taxon>
        <taxon>Actinomycetes</taxon>
        <taxon>Kitasatosporales</taxon>
        <taxon>Streptomycetaceae</taxon>
        <taxon>Streptomyces</taxon>
    </lineage>
</organism>
<proteinExistence type="predicted"/>
<dbReference type="SUPFAM" id="SSF48403">
    <property type="entry name" value="Ankyrin repeat"/>
    <property type="match status" value="1"/>
</dbReference>
<dbReference type="Proteomes" id="UP001057738">
    <property type="component" value="Chromosome"/>
</dbReference>
<dbReference type="GeneID" id="95575611"/>
<dbReference type="InterPro" id="IPR011989">
    <property type="entry name" value="ARM-like"/>
</dbReference>
<dbReference type="Gene3D" id="1.25.40.20">
    <property type="entry name" value="Ankyrin repeat-containing domain"/>
    <property type="match status" value="1"/>
</dbReference>
<name>A0ABY5PYF7_9ACTN</name>
<protein>
    <submittedName>
        <fullName evidence="1">HEAT repeat domain-containing protein</fullName>
    </submittedName>
</protein>
<dbReference type="SUPFAM" id="SSF48371">
    <property type="entry name" value="ARM repeat"/>
    <property type="match status" value="1"/>
</dbReference>
<evidence type="ECO:0000313" key="2">
    <source>
        <dbReference type="Proteomes" id="UP001057738"/>
    </source>
</evidence>
<dbReference type="InterPro" id="IPR002110">
    <property type="entry name" value="Ankyrin_rpt"/>
</dbReference>
<evidence type="ECO:0000313" key="1">
    <source>
        <dbReference type="EMBL" id="UUY49136.1"/>
    </source>
</evidence>
<dbReference type="SMART" id="SM00248">
    <property type="entry name" value="ANK"/>
    <property type="match status" value="3"/>
</dbReference>
<gene>
    <name evidence="1" type="ORF">NRK68_19150</name>
</gene>
<dbReference type="RefSeq" id="WP_257856300.1">
    <property type="nucleotide sequence ID" value="NZ_CP102514.1"/>
</dbReference>
<keyword evidence="2" id="KW-1185">Reference proteome</keyword>
<dbReference type="InterPro" id="IPR036770">
    <property type="entry name" value="Ankyrin_rpt-contain_sf"/>
</dbReference>
<dbReference type="EMBL" id="CP102514">
    <property type="protein sequence ID" value="UUY49136.1"/>
    <property type="molecule type" value="Genomic_DNA"/>
</dbReference>